<keyword evidence="2" id="KW-1185">Reference proteome</keyword>
<sequence length="37" mass="4188">MSIHGLVATFSVDLVAARMYDPIFPSTIKWWEETFAG</sequence>
<dbReference type="EMBL" id="CM016556">
    <property type="protein sequence ID" value="TKW15125.1"/>
    <property type="molecule type" value="Genomic_DNA"/>
</dbReference>
<dbReference type="Gramene" id="TKW15125">
    <property type="protein sequence ID" value="TKW15125"/>
    <property type="gene ID" value="SEVIR_5G215950v2"/>
</dbReference>
<gene>
    <name evidence="1" type="ORF">SEVIR_5G215950v2</name>
</gene>
<dbReference type="Proteomes" id="UP000298652">
    <property type="component" value="Chromosome 5"/>
</dbReference>
<reference evidence="1" key="1">
    <citation type="submission" date="2019-03" db="EMBL/GenBank/DDBJ databases">
        <title>WGS assembly of Setaria viridis.</title>
        <authorList>
            <person name="Huang P."/>
            <person name="Jenkins J."/>
            <person name="Grimwood J."/>
            <person name="Barry K."/>
            <person name="Healey A."/>
            <person name="Mamidi S."/>
            <person name="Sreedasyam A."/>
            <person name="Shu S."/>
            <person name="Feldman M."/>
            <person name="Wu J."/>
            <person name="Yu Y."/>
            <person name="Chen C."/>
            <person name="Johnson J."/>
            <person name="Rokhsar D."/>
            <person name="Baxter I."/>
            <person name="Schmutz J."/>
            <person name="Brutnell T."/>
            <person name="Kellogg E."/>
        </authorList>
    </citation>
    <scope>NUCLEOTIDE SEQUENCE [LARGE SCALE GENOMIC DNA]</scope>
</reference>
<protein>
    <submittedName>
        <fullName evidence="1">Uncharacterized protein</fullName>
    </submittedName>
</protein>
<dbReference type="AlphaFoldDB" id="A0A4U6UJB8"/>
<name>A0A4U6UJB8_SETVI</name>
<proteinExistence type="predicted"/>
<accession>A0A4U6UJB8</accession>
<evidence type="ECO:0000313" key="2">
    <source>
        <dbReference type="Proteomes" id="UP000298652"/>
    </source>
</evidence>
<evidence type="ECO:0000313" key="1">
    <source>
        <dbReference type="EMBL" id="TKW15125.1"/>
    </source>
</evidence>
<organism evidence="1 2">
    <name type="scientific">Setaria viridis</name>
    <name type="common">Green bristlegrass</name>
    <name type="synonym">Setaria italica subsp. viridis</name>
    <dbReference type="NCBI Taxonomy" id="4556"/>
    <lineage>
        <taxon>Eukaryota</taxon>
        <taxon>Viridiplantae</taxon>
        <taxon>Streptophyta</taxon>
        <taxon>Embryophyta</taxon>
        <taxon>Tracheophyta</taxon>
        <taxon>Spermatophyta</taxon>
        <taxon>Magnoliopsida</taxon>
        <taxon>Liliopsida</taxon>
        <taxon>Poales</taxon>
        <taxon>Poaceae</taxon>
        <taxon>PACMAD clade</taxon>
        <taxon>Panicoideae</taxon>
        <taxon>Panicodae</taxon>
        <taxon>Paniceae</taxon>
        <taxon>Cenchrinae</taxon>
        <taxon>Setaria</taxon>
    </lineage>
</organism>